<evidence type="ECO:0000313" key="2">
    <source>
        <dbReference type="EMBL" id="KAF9876943.1"/>
    </source>
</evidence>
<keyword evidence="3" id="KW-1185">Reference proteome</keyword>
<proteinExistence type="predicted"/>
<dbReference type="OrthoDB" id="19923at2759"/>
<dbReference type="Proteomes" id="UP000781932">
    <property type="component" value="Unassembled WGS sequence"/>
</dbReference>
<evidence type="ECO:0008006" key="4">
    <source>
        <dbReference type="Google" id="ProtNLM"/>
    </source>
</evidence>
<dbReference type="EMBL" id="JAATWM020000016">
    <property type="protein sequence ID" value="KAF9876943.1"/>
    <property type="molecule type" value="Genomic_DNA"/>
</dbReference>
<dbReference type="AlphaFoldDB" id="A0A9P6LKN8"/>
<reference evidence="2" key="1">
    <citation type="submission" date="2020-03" db="EMBL/GenBank/DDBJ databases">
        <authorList>
            <person name="He L."/>
        </authorList>
    </citation>
    <scope>NUCLEOTIDE SEQUENCE</scope>
    <source>
        <strain evidence="2">CkLH20</strain>
    </source>
</reference>
<protein>
    <recommendedName>
        <fullName evidence="4">Fungal N-terminal domain-containing protein</fullName>
    </recommendedName>
</protein>
<accession>A0A9P6LKN8</accession>
<feature type="region of interest" description="Disordered" evidence="1">
    <location>
        <begin position="208"/>
        <end position="238"/>
    </location>
</feature>
<name>A0A9P6LKN8_9PEZI</name>
<organism evidence="2 3">
    <name type="scientific">Colletotrichum karsti</name>
    <dbReference type="NCBI Taxonomy" id="1095194"/>
    <lineage>
        <taxon>Eukaryota</taxon>
        <taxon>Fungi</taxon>
        <taxon>Dikarya</taxon>
        <taxon>Ascomycota</taxon>
        <taxon>Pezizomycotina</taxon>
        <taxon>Sordariomycetes</taxon>
        <taxon>Hypocreomycetidae</taxon>
        <taxon>Glomerellales</taxon>
        <taxon>Glomerellaceae</taxon>
        <taxon>Colletotrichum</taxon>
        <taxon>Colletotrichum boninense species complex</taxon>
    </lineage>
</organism>
<reference evidence="2" key="2">
    <citation type="submission" date="2020-11" db="EMBL/GenBank/DDBJ databases">
        <title>Whole genome sequencing of Colletotrichum sp.</title>
        <authorList>
            <person name="Li H."/>
        </authorList>
    </citation>
    <scope>NUCLEOTIDE SEQUENCE</scope>
    <source>
        <strain evidence="2">CkLH20</strain>
    </source>
</reference>
<sequence length="260" mass="28488">MFEASGVSGIAGLLAATIQLGIAVSRQIDAISDAPRALSALSTDIKDTSSVLETLQGYIDDEETVRGVLHPSTARDLEVVLKDTIQCLCLLEETLERYTGGRPGVRLGVWKKAKISFKAQEFAELRRQLAVQKMAFRVSVTVANFINTTYEATPEMQNEVCKVKADVASLLLSLERLHRRQGGGRAALWAFISRARIVADIGRKPADRRATKLKQTAQHSGKPCVSRGSTSKGDKAPTKLVGLWSGGGIRASWREYRHRR</sequence>
<comment type="caution">
    <text evidence="2">The sequence shown here is derived from an EMBL/GenBank/DDBJ whole genome shotgun (WGS) entry which is preliminary data.</text>
</comment>
<dbReference type="GeneID" id="62161581"/>
<evidence type="ECO:0000256" key="1">
    <source>
        <dbReference type="SAM" id="MobiDB-lite"/>
    </source>
</evidence>
<dbReference type="RefSeq" id="XP_038746404.1">
    <property type="nucleotide sequence ID" value="XM_038888507.1"/>
</dbReference>
<gene>
    <name evidence="2" type="ORF">CkaCkLH20_05789</name>
</gene>
<evidence type="ECO:0000313" key="3">
    <source>
        <dbReference type="Proteomes" id="UP000781932"/>
    </source>
</evidence>